<feature type="transmembrane region" description="Helical" evidence="6">
    <location>
        <begin position="160"/>
        <end position="179"/>
    </location>
</feature>
<keyword evidence="5 6" id="KW-0472">Membrane</keyword>
<dbReference type="EMBL" id="JAZHOF010000001">
    <property type="protein sequence ID" value="MEJ8570499.1"/>
    <property type="molecule type" value="Genomic_DNA"/>
</dbReference>
<evidence type="ECO:0000256" key="3">
    <source>
        <dbReference type="ARBA" id="ARBA00022692"/>
    </source>
</evidence>
<organism evidence="7 8">
    <name type="scientific">Microbaculum marinum</name>
    <dbReference type="NCBI Taxonomy" id="1764581"/>
    <lineage>
        <taxon>Bacteria</taxon>
        <taxon>Pseudomonadati</taxon>
        <taxon>Pseudomonadota</taxon>
        <taxon>Alphaproteobacteria</taxon>
        <taxon>Hyphomicrobiales</taxon>
        <taxon>Tepidamorphaceae</taxon>
        <taxon>Microbaculum</taxon>
    </lineage>
</organism>
<feature type="transmembrane region" description="Helical" evidence="6">
    <location>
        <begin position="213"/>
        <end position="233"/>
    </location>
</feature>
<evidence type="ECO:0000256" key="6">
    <source>
        <dbReference type="SAM" id="Phobius"/>
    </source>
</evidence>
<dbReference type="PANTHER" id="PTHR30482:SF20">
    <property type="entry name" value="HIGH-AFFINITY BRANCHED-CHAIN AMINO ACID TRANSPORT SYSTEM PERMEASE PROTEIN LIVM"/>
    <property type="match status" value="1"/>
</dbReference>
<accession>A0AAW9RNF2</accession>
<keyword evidence="2" id="KW-1003">Cell membrane</keyword>
<dbReference type="CDD" id="cd06581">
    <property type="entry name" value="TM_PBP1_LivM_like"/>
    <property type="match status" value="1"/>
</dbReference>
<keyword evidence="8" id="KW-1185">Reference proteome</keyword>
<comment type="subcellular location">
    <subcellularLocation>
        <location evidence="1">Cell membrane</location>
        <topology evidence="1">Multi-pass membrane protein</topology>
    </subcellularLocation>
</comment>
<evidence type="ECO:0000313" key="8">
    <source>
        <dbReference type="Proteomes" id="UP001378188"/>
    </source>
</evidence>
<dbReference type="GO" id="GO:0005886">
    <property type="term" value="C:plasma membrane"/>
    <property type="evidence" value="ECO:0007669"/>
    <property type="project" value="UniProtKB-SubCell"/>
</dbReference>
<dbReference type="Proteomes" id="UP001378188">
    <property type="component" value="Unassembled WGS sequence"/>
</dbReference>
<evidence type="ECO:0000256" key="5">
    <source>
        <dbReference type="ARBA" id="ARBA00023136"/>
    </source>
</evidence>
<feature type="transmembrane region" description="Helical" evidence="6">
    <location>
        <begin position="248"/>
        <end position="275"/>
    </location>
</feature>
<dbReference type="InterPro" id="IPR001851">
    <property type="entry name" value="ABC_transp_permease"/>
</dbReference>
<comment type="caution">
    <text evidence="7">The sequence shown here is derived from an EMBL/GenBank/DDBJ whole genome shotgun (WGS) entry which is preliminary data.</text>
</comment>
<keyword evidence="3 6" id="KW-0812">Transmembrane</keyword>
<protein>
    <submittedName>
        <fullName evidence="7">Branched-chain amino acid ABC transporter permease</fullName>
    </submittedName>
</protein>
<evidence type="ECO:0000256" key="4">
    <source>
        <dbReference type="ARBA" id="ARBA00022989"/>
    </source>
</evidence>
<proteinExistence type="predicted"/>
<reference evidence="7 8" key="1">
    <citation type="submission" date="2024-02" db="EMBL/GenBank/DDBJ databases">
        <title>Genome analysis and characterization of Microbaculum marinisediminis sp. nov., isolated from marine sediment.</title>
        <authorList>
            <person name="Du Z.-J."/>
            <person name="Ye Y.-Q."/>
            <person name="Zhang Z.-R."/>
            <person name="Yuan S.-M."/>
            <person name="Zhang X.-Y."/>
        </authorList>
    </citation>
    <scope>NUCLEOTIDE SEQUENCE [LARGE SCALE GENOMIC DNA]</scope>
    <source>
        <strain evidence="7 8">SDUM1044001</strain>
    </source>
</reference>
<name>A0AAW9RNF2_9HYPH</name>
<evidence type="ECO:0000256" key="2">
    <source>
        <dbReference type="ARBA" id="ARBA00022475"/>
    </source>
</evidence>
<feature type="transmembrane region" description="Helical" evidence="6">
    <location>
        <begin position="287"/>
        <end position="306"/>
    </location>
</feature>
<feature type="transmembrane region" description="Helical" evidence="6">
    <location>
        <begin position="33"/>
        <end position="54"/>
    </location>
</feature>
<dbReference type="GO" id="GO:0015658">
    <property type="term" value="F:branched-chain amino acid transmembrane transporter activity"/>
    <property type="evidence" value="ECO:0007669"/>
    <property type="project" value="InterPro"/>
</dbReference>
<feature type="transmembrane region" description="Helical" evidence="6">
    <location>
        <begin position="7"/>
        <end position="27"/>
    </location>
</feature>
<sequence>MKGSAGGILFVVAALLVVGVALPLVFWVTGSPFIARLGQLVLLTVVLTIALNLLTGTAGLLALDSVVFLGFGAYTGAILSTRFGTSFPVELLVAVAGTAVIAFLLGLLLVRLHSVFFAVATVGLAVSFYTTVLNWGDLTRGAMGIPAIPPVRIAGYELDGWLATYMLAALMALVAVFVGHRMTHSFYGNAARAIREDEDAARSMGLTPRFIKAQIYAVHGALMAMAGVLYAHVNSFVGPDNFLLLESALILTAIVIGGLGSLPGAVLGAVLVVLAPEMLRQFGDLRAIIFGVILFLAILFLPRGLLSEVRSLAWVRRLDPASPWARRKRRS</sequence>
<evidence type="ECO:0000256" key="1">
    <source>
        <dbReference type="ARBA" id="ARBA00004651"/>
    </source>
</evidence>
<dbReference type="PANTHER" id="PTHR30482">
    <property type="entry name" value="HIGH-AFFINITY BRANCHED-CHAIN AMINO ACID TRANSPORT SYSTEM PERMEASE"/>
    <property type="match status" value="1"/>
</dbReference>
<feature type="transmembrane region" description="Helical" evidence="6">
    <location>
        <begin position="61"/>
        <end position="79"/>
    </location>
</feature>
<evidence type="ECO:0000313" key="7">
    <source>
        <dbReference type="EMBL" id="MEJ8570499.1"/>
    </source>
</evidence>
<dbReference type="InterPro" id="IPR043428">
    <property type="entry name" value="LivM-like"/>
</dbReference>
<dbReference type="Pfam" id="PF02653">
    <property type="entry name" value="BPD_transp_2"/>
    <property type="match status" value="1"/>
</dbReference>
<keyword evidence="4 6" id="KW-1133">Transmembrane helix</keyword>
<feature type="transmembrane region" description="Helical" evidence="6">
    <location>
        <begin position="91"/>
        <end position="110"/>
    </location>
</feature>
<feature type="transmembrane region" description="Helical" evidence="6">
    <location>
        <begin position="115"/>
        <end position="136"/>
    </location>
</feature>
<dbReference type="AlphaFoldDB" id="A0AAW9RNF2"/>
<gene>
    <name evidence="7" type="ORF">V3328_03390</name>
</gene>
<dbReference type="RefSeq" id="WP_340328227.1">
    <property type="nucleotide sequence ID" value="NZ_JAZHOF010000001.1"/>
</dbReference>